<dbReference type="Proteomes" id="UP000179014">
    <property type="component" value="Unassembled WGS sequence"/>
</dbReference>
<sequence>MKRTLATVAVVILLLGIGVAIYFLFFAKPSVTTAPGTGLPIAGQGTPQPGETTGGPNTPNTPETISPRLVKISSGPVALGEVVVTKAGNASTSAETAVSYVERQSGNIFVYSSKTKTTTRTSNKTIPGIQSASWLPNASLAFVRYLSGSDFSTINTYALPASGSGGFFLSQNLSDIAVSSTSVLTLVSGVNGSIGSLVRTDGTHASQVFTTPLSAVRVSFAGKNQYLMYPKPASTLLGDIFLVDSAGTFSRVFGPQTGLSALASPSGKWVLVSYTSSNTLQMALVNTTTNEILSLPVASMTEKCVWTNDDSAIYCGIPVDPPSGTYPDDWYQGVIHFSDRIWKIQVSGRYAQLVLDFTKETETSLDAEALAIDPLNSMLVFVNKNDLSLWGYSL</sequence>
<dbReference type="STRING" id="1798474.A2118_01560"/>
<evidence type="ECO:0000313" key="2">
    <source>
        <dbReference type="EMBL" id="OGG40837.1"/>
    </source>
</evidence>
<comment type="caution">
    <text evidence="2">The sequence shown here is derived from an EMBL/GenBank/DDBJ whole genome shotgun (WGS) entry which is preliminary data.</text>
</comment>
<feature type="compositionally biased region" description="Low complexity" evidence="1">
    <location>
        <begin position="43"/>
        <end position="64"/>
    </location>
</feature>
<feature type="region of interest" description="Disordered" evidence="1">
    <location>
        <begin position="38"/>
        <end position="65"/>
    </location>
</feature>
<protein>
    <submittedName>
        <fullName evidence="2">Uncharacterized protein</fullName>
    </submittedName>
</protein>
<accession>A0A1F6BWE6</accession>
<name>A0A1F6BWE6_9BACT</name>
<dbReference type="AlphaFoldDB" id="A0A1F6BWE6"/>
<dbReference type="SUPFAM" id="SSF69304">
    <property type="entry name" value="Tricorn protease N-terminal domain"/>
    <property type="match status" value="1"/>
</dbReference>
<evidence type="ECO:0000313" key="3">
    <source>
        <dbReference type="Proteomes" id="UP000179014"/>
    </source>
</evidence>
<dbReference type="EMBL" id="MFKN01000025">
    <property type="protein sequence ID" value="OGG40837.1"/>
    <property type="molecule type" value="Genomic_DNA"/>
</dbReference>
<organism evidence="2 3">
    <name type="scientific">Candidatus Kaiserbacteria bacterium GWA2_50_9</name>
    <dbReference type="NCBI Taxonomy" id="1798474"/>
    <lineage>
        <taxon>Bacteria</taxon>
        <taxon>Candidatus Kaiseribacteriota</taxon>
    </lineage>
</organism>
<evidence type="ECO:0000256" key="1">
    <source>
        <dbReference type="SAM" id="MobiDB-lite"/>
    </source>
</evidence>
<gene>
    <name evidence="2" type="ORF">A2118_01560</name>
</gene>
<reference evidence="2 3" key="1">
    <citation type="journal article" date="2016" name="Nat. Commun.">
        <title>Thousands of microbial genomes shed light on interconnected biogeochemical processes in an aquifer system.</title>
        <authorList>
            <person name="Anantharaman K."/>
            <person name="Brown C.T."/>
            <person name="Hug L.A."/>
            <person name="Sharon I."/>
            <person name="Castelle C.J."/>
            <person name="Probst A.J."/>
            <person name="Thomas B.C."/>
            <person name="Singh A."/>
            <person name="Wilkins M.J."/>
            <person name="Karaoz U."/>
            <person name="Brodie E.L."/>
            <person name="Williams K.H."/>
            <person name="Hubbard S.S."/>
            <person name="Banfield J.F."/>
        </authorList>
    </citation>
    <scope>NUCLEOTIDE SEQUENCE [LARGE SCALE GENOMIC DNA]</scope>
</reference>
<proteinExistence type="predicted"/>